<keyword evidence="15" id="KW-1185">Reference proteome</keyword>
<dbReference type="InterPro" id="IPR005493">
    <property type="entry name" value="RraA/RraA-like"/>
</dbReference>
<comment type="catalytic activity">
    <reaction evidence="12">
        <text>oxaloacetate + H(+) = pyruvate + CO2</text>
        <dbReference type="Rhea" id="RHEA:15641"/>
        <dbReference type="ChEBI" id="CHEBI:15361"/>
        <dbReference type="ChEBI" id="CHEBI:15378"/>
        <dbReference type="ChEBI" id="CHEBI:16452"/>
        <dbReference type="ChEBI" id="CHEBI:16526"/>
        <dbReference type="EC" id="4.1.1.112"/>
    </reaction>
</comment>
<comment type="cofactor">
    <cofactor evidence="2">
        <name>a divalent metal cation</name>
        <dbReference type="ChEBI" id="CHEBI:60240"/>
    </cofactor>
</comment>
<evidence type="ECO:0000256" key="7">
    <source>
        <dbReference type="ARBA" id="ARBA00016549"/>
    </source>
</evidence>
<evidence type="ECO:0000256" key="5">
    <source>
        <dbReference type="ARBA" id="ARBA00012213"/>
    </source>
</evidence>
<organism evidence="14 15">
    <name type="scientific">Baekduia soli</name>
    <dbReference type="NCBI Taxonomy" id="496014"/>
    <lineage>
        <taxon>Bacteria</taxon>
        <taxon>Bacillati</taxon>
        <taxon>Actinomycetota</taxon>
        <taxon>Thermoleophilia</taxon>
        <taxon>Solirubrobacterales</taxon>
        <taxon>Baekduiaceae</taxon>
        <taxon>Baekduia</taxon>
    </lineage>
</organism>
<feature type="binding site" evidence="13">
    <location>
        <position position="108"/>
    </location>
    <ligand>
        <name>Mg(2+)</name>
        <dbReference type="ChEBI" id="CHEBI:18420"/>
    </ligand>
</feature>
<protein>
    <recommendedName>
        <fullName evidence="7">Putative 4-hydroxy-4-methyl-2-oxoglutarate aldolase</fullName>
        <ecNumber evidence="6">4.1.1.112</ecNumber>
        <ecNumber evidence="5">4.1.3.17</ecNumber>
    </recommendedName>
    <alternativeName>
        <fullName evidence="11">Oxaloacetate decarboxylase</fullName>
    </alternativeName>
    <alternativeName>
        <fullName evidence="9">Regulator of ribonuclease activity homolog</fullName>
    </alternativeName>
    <alternativeName>
        <fullName evidence="10">RraA-like protein</fullName>
    </alternativeName>
</protein>
<dbReference type="OrthoDB" id="943692at2"/>
<dbReference type="GO" id="GO:0047443">
    <property type="term" value="F:4-hydroxy-4-methyl-2-oxoglutarate aldolase activity"/>
    <property type="evidence" value="ECO:0007669"/>
    <property type="project" value="UniProtKB-EC"/>
</dbReference>
<evidence type="ECO:0000256" key="1">
    <source>
        <dbReference type="ARBA" id="ARBA00001342"/>
    </source>
</evidence>
<dbReference type="PANTHER" id="PTHR33254">
    <property type="entry name" value="4-HYDROXY-4-METHYL-2-OXOGLUTARATE ALDOLASE 3-RELATED"/>
    <property type="match status" value="1"/>
</dbReference>
<feature type="binding site" evidence="13">
    <location>
        <position position="107"/>
    </location>
    <ligand>
        <name>substrate</name>
    </ligand>
</feature>
<dbReference type="Gene3D" id="3.50.30.40">
    <property type="entry name" value="Ribonuclease E inhibitor RraA/RraA-like"/>
    <property type="match status" value="1"/>
</dbReference>
<evidence type="ECO:0000313" key="14">
    <source>
        <dbReference type="EMBL" id="QEC49206.1"/>
    </source>
</evidence>
<evidence type="ECO:0000256" key="2">
    <source>
        <dbReference type="ARBA" id="ARBA00001968"/>
    </source>
</evidence>
<dbReference type="PANTHER" id="PTHR33254:SF4">
    <property type="entry name" value="4-HYDROXY-4-METHYL-2-OXOGLUTARATE ALDOLASE 3-RELATED"/>
    <property type="match status" value="1"/>
</dbReference>
<evidence type="ECO:0000313" key="15">
    <source>
        <dbReference type="Proteomes" id="UP000321805"/>
    </source>
</evidence>
<proteinExistence type="inferred from homology"/>
<dbReference type="RefSeq" id="WP_146921569.1">
    <property type="nucleotide sequence ID" value="NZ_CP042430.1"/>
</dbReference>
<dbReference type="Pfam" id="PF03737">
    <property type="entry name" value="RraA-like"/>
    <property type="match status" value="1"/>
</dbReference>
<keyword evidence="13" id="KW-0479">Metal-binding</keyword>
<reference evidence="14 15" key="1">
    <citation type="journal article" date="2018" name="J. Microbiol.">
        <title>Baekduia soli gen. nov., sp. nov., a novel bacterium isolated from the soil of Baekdu Mountain and proposal of a novel family name, Baekduiaceae fam. nov.</title>
        <authorList>
            <person name="An D.S."/>
            <person name="Siddiqi M.Z."/>
            <person name="Kim K.H."/>
            <person name="Yu H.S."/>
            <person name="Im W.T."/>
        </authorList>
    </citation>
    <scope>NUCLEOTIDE SEQUENCE [LARGE SCALE GENOMIC DNA]</scope>
    <source>
        <strain evidence="14 15">BR7-21</strain>
    </source>
</reference>
<dbReference type="Proteomes" id="UP000321805">
    <property type="component" value="Chromosome"/>
</dbReference>
<dbReference type="GO" id="GO:0046872">
    <property type="term" value="F:metal ion binding"/>
    <property type="evidence" value="ECO:0007669"/>
    <property type="project" value="UniProtKB-KW"/>
</dbReference>
<comment type="subunit">
    <text evidence="4">Homotrimer.</text>
</comment>
<evidence type="ECO:0000256" key="10">
    <source>
        <dbReference type="ARBA" id="ARBA00030169"/>
    </source>
</evidence>
<evidence type="ECO:0000256" key="8">
    <source>
        <dbReference type="ARBA" id="ARBA00025046"/>
    </source>
</evidence>
<evidence type="ECO:0000256" key="12">
    <source>
        <dbReference type="ARBA" id="ARBA00047973"/>
    </source>
</evidence>
<evidence type="ECO:0000256" key="4">
    <source>
        <dbReference type="ARBA" id="ARBA00011233"/>
    </source>
</evidence>
<sequence length="213" mass="21802">MDERSLSETVRGLNASVICDARGKRLEDGLDPAIRCLHGGATIAGPAVTARCEPGYGSALMRALLAAGEGDVLVVQGPGPHAYLGELLGAEAARRGVAAIVLDGNVRDIAKLRELPIAVYARGTTPLAGKPGPGEIDVTLTIGAATVAPGDWIIGDADGLIVVPADELPAALDRAAEIEAQENAVWERVRAGGAILDEEGSYGEALRKLAAQA</sequence>
<keyword evidence="13" id="KW-0460">Magnesium</keyword>
<accession>A0A5B8U7W9</accession>
<name>A0A5B8U7W9_9ACTN</name>
<comment type="similarity">
    <text evidence="3">Belongs to the class II aldolase/RraA-like family.</text>
</comment>
<dbReference type="InterPro" id="IPR036704">
    <property type="entry name" value="RraA/RraA-like_sf"/>
</dbReference>
<dbReference type="GO" id="GO:0008948">
    <property type="term" value="F:oxaloacetate decarboxylase activity"/>
    <property type="evidence" value="ECO:0007669"/>
    <property type="project" value="UniProtKB-EC"/>
</dbReference>
<comment type="catalytic activity">
    <reaction evidence="1">
        <text>4-hydroxy-4-methyl-2-oxoglutarate = 2 pyruvate</text>
        <dbReference type="Rhea" id="RHEA:22748"/>
        <dbReference type="ChEBI" id="CHEBI:15361"/>
        <dbReference type="ChEBI" id="CHEBI:58276"/>
        <dbReference type="EC" id="4.1.3.17"/>
    </reaction>
</comment>
<dbReference type="AlphaFoldDB" id="A0A5B8U7W9"/>
<dbReference type="EMBL" id="CP042430">
    <property type="protein sequence ID" value="QEC49206.1"/>
    <property type="molecule type" value="Genomic_DNA"/>
</dbReference>
<dbReference type="CDD" id="cd16841">
    <property type="entry name" value="RraA_family"/>
    <property type="match status" value="1"/>
</dbReference>
<evidence type="ECO:0000256" key="9">
    <source>
        <dbReference type="ARBA" id="ARBA00029596"/>
    </source>
</evidence>
<dbReference type="KEGG" id="bsol:FSW04_17560"/>
<comment type="function">
    <text evidence="8">Catalyzes the aldol cleavage of 4-hydroxy-4-methyl-2-oxoglutarate (HMG) into 2 molecules of pyruvate. Also contains a secondary oxaloacetate (OAA) decarboxylase activity due to the common pyruvate enolate transition state formed following C-C bond cleavage in the retro-aldol and decarboxylation reactions.</text>
</comment>
<feature type="binding site" evidence="13">
    <location>
        <begin position="85"/>
        <end position="88"/>
    </location>
    <ligand>
        <name>substrate</name>
    </ligand>
</feature>
<evidence type="ECO:0000256" key="6">
    <source>
        <dbReference type="ARBA" id="ARBA00012947"/>
    </source>
</evidence>
<evidence type="ECO:0000256" key="13">
    <source>
        <dbReference type="PIRSR" id="PIRSR605493-1"/>
    </source>
</evidence>
<dbReference type="SUPFAM" id="SSF89562">
    <property type="entry name" value="RraA-like"/>
    <property type="match status" value="1"/>
</dbReference>
<evidence type="ECO:0000256" key="11">
    <source>
        <dbReference type="ARBA" id="ARBA00032305"/>
    </source>
</evidence>
<dbReference type="EC" id="4.1.3.17" evidence="5"/>
<dbReference type="EC" id="4.1.1.112" evidence="6"/>
<gene>
    <name evidence="14" type="ORF">FSW04_17560</name>
</gene>
<evidence type="ECO:0000256" key="3">
    <source>
        <dbReference type="ARBA" id="ARBA00008621"/>
    </source>
</evidence>
<comment type="cofactor">
    <cofactor evidence="13">
        <name>Mg(2+)</name>
        <dbReference type="ChEBI" id="CHEBI:18420"/>
    </cofactor>
</comment>